<accession>A0A368GG76</accession>
<evidence type="ECO:0000313" key="3">
    <source>
        <dbReference type="Proteomes" id="UP000252519"/>
    </source>
</evidence>
<evidence type="ECO:0000313" key="2">
    <source>
        <dbReference type="EMBL" id="RCN42005.1"/>
    </source>
</evidence>
<evidence type="ECO:0000256" key="1">
    <source>
        <dbReference type="SAM" id="Phobius"/>
    </source>
</evidence>
<organism evidence="2 3">
    <name type="scientific">Ancylostoma caninum</name>
    <name type="common">Dog hookworm</name>
    <dbReference type="NCBI Taxonomy" id="29170"/>
    <lineage>
        <taxon>Eukaryota</taxon>
        <taxon>Metazoa</taxon>
        <taxon>Ecdysozoa</taxon>
        <taxon>Nematoda</taxon>
        <taxon>Chromadorea</taxon>
        <taxon>Rhabditida</taxon>
        <taxon>Rhabditina</taxon>
        <taxon>Rhabditomorpha</taxon>
        <taxon>Strongyloidea</taxon>
        <taxon>Ancylostomatidae</taxon>
        <taxon>Ancylostomatinae</taxon>
        <taxon>Ancylostoma</taxon>
    </lineage>
</organism>
<keyword evidence="1" id="KW-0472">Membrane</keyword>
<keyword evidence="1" id="KW-0812">Transmembrane</keyword>
<name>A0A368GG76_ANCCA</name>
<gene>
    <name evidence="2" type="ORF">ANCCAN_12052</name>
</gene>
<sequence length="100" mass="12057">MIMTRHFLIYYNGTHSRLDGTWPLYCAITYVELAGIIINYFILFFTTYLLWKTNAHHFNIRVIWGFMGVEYFTQLTDRTVQIFLIFNHEENGRGMYLFVL</sequence>
<comment type="caution">
    <text evidence="2">The sequence shown here is derived from an EMBL/GenBank/DDBJ whole genome shotgun (WGS) entry which is preliminary data.</text>
</comment>
<reference evidence="2 3" key="1">
    <citation type="submission" date="2014-10" db="EMBL/GenBank/DDBJ databases">
        <title>Draft genome of the hookworm Ancylostoma caninum.</title>
        <authorList>
            <person name="Mitreva M."/>
        </authorList>
    </citation>
    <scope>NUCLEOTIDE SEQUENCE [LARGE SCALE GENOMIC DNA]</scope>
    <source>
        <strain evidence="2 3">Baltimore</strain>
    </source>
</reference>
<keyword evidence="3" id="KW-1185">Reference proteome</keyword>
<feature type="transmembrane region" description="Helical" evidence="1">
    <location>
        <begin position="22"/>
        <end position="51"/>
    </location>
</feature>
<protein>
    <recommendedName>
        <fullName evidence="4">Serpentine receptor class gamma</fullName>
    </recommendedName>
</protein>
<keyword evidence="1" id="KW-1133">Transmembrane helix</keyword>
<proteinExistence type="predicted"/>
<dbReference type="STRING" id="29170.A0A368GG76"/>
<dbReference type="AlphaFoldDB" id="A0A368GG76"/>
<evidence type="ECO:0008006" key="4">
    <source>
        <dbReference type="Google" id="ProtNLM"/>
    </source>
</evidence>
<dbReference type="EMBL" id="JOJR01000214">
    <property type="protein sequence ID" value="RCN42005.1"/>
    <property type="molecule type" value="Genomic_DNA"/>
</dbReference>
<dbReference type="OrthoDB" id="5814876at2759"/>
<dbReference type="Proteomes" id="UP000252519">
    <property type="component" value="Unassembled WGS sequence"/>
</dbReference>